<dbReference type="EMBL" id="KI669587">
    <property type="protein sequence ID" value="ETN08727.1"/>
    <property type="molecule type" value="Genomic_DNA"/>
</dbReference>
<protein>
    <submittedName>
        <fullName evidence="1">Uncharacterized protein</fullName>
    </submittedName>
</protein>
<name>W2Q6E1_PHYN3</name>
<evidence type="ECO:0000313" key="2">
    <source>
        <dbReference type="Proteomes" id="UP000018817"/>
    </source>
</evidence>
<dbReference type="AlphaFoldDB" id="W2Q6E1"/>
<dbReference type="VEuPathDB" id="FungiDB:PPTG_22958"/>
<accession>W2Q6E1</accession>
<reference evidence="1 2" key="2">
    <citation type="submission" date="2013-11" db="EMBL/GenBank/DDBJ databases">
        <title>The Genome Sequence of Phytophthora parasitica INRA-310.</title>
        <authorList>
            <consortium name="The Broad Institute Genomics Platform"/>
            <person name="Russ C."/>
            <person name="Tyler B."/>
            <person name="Panabieres F."/>
            <person name="Shan W."/>
            <person name="Tripathy S."/>
            <person name="Grunwald N."/>
            <person name="Machado M."/>
            <person name="Johnson C.S."/>
            <person name="Arredondo F."/>
            <person name="Hong C."/>
            <person name="Coffey M."/>
            <person name="Young S.K."/>
            <person name="Zeng Q."/>
            <person name="Gargeya S."/>
            <person name="Fitzgerald M."/>
            <person name="Abouelleil A."/>
            <person name="Alvarado L."/>
            <person name="Chapman S.B."/>
            <person name="Gainer-Dewar J."/>
            <person name="Goldberg J."/>
            <person name="Griggs A."/>
            <person name="Gujja S."/>
            <person name="Hansen M."/>
            <person name="Howarth C."/>
            <person name="Imamovic A."/>
            <person name="Ireland A."/>
            <person name="Larimer J."/>
            <person name="McCowan C."/>
            <person name="Murphy C."/>
            <person name="Pearson M."/>
            <person name="Poon T.W."/>
            <person name="Priest M."/>
            <person name="Roberts A."/>
            <person name="Saif S."/>
            <person name="Shea T."/>
            <person name="Sykes S."/>
            <person name="Wortman J."/>
            <person name="Nusbaum C."/>
            <person name="Birren B."/>
        </authorList>
    </citation>
    <scope>NUCLEOTIDE SEQUENCE [LARGE SCALE GENOMIC DNA]</scope>
    <source>
        <strain evidence="1 2">INRA-310</strain>
    </source>
</reference>
<organism evidence="1 2">
    <name type="scientific">Phytophthora nicotianae (strain INRA-310)</name>
    <name type="common">Phytophthora parasitica</name>
    <dbReference type="NCBI Taxonomy" id="761204"/>
    <lineage>
        <taxon>Eukaryota</taxon>
        <taxon>Sar</taxon>
        <taxon>Stramenopiles</taxon>
        <taxon>Oomycota</taxon>
        <taxon>Peronosporomycetes</taxon>
        <taxon>Peronosporales</taxon>
        <taxon>Peronosporaceae</taxon>
        <taxon>Phytophthora</taxon>
    </lineage>
</organism>
<dbReference type="RefSeq" id="XP_008905914.1">
    <property type="nucleotide sequence ID" value="XM_008907666.1"/>
</dbReference>
<sequence length="69" mass="7651">MMSGRWVLVNMETSGKSNMLEKKSDLIRLGGLLDALHKHKFTLTKKLLVARDALLLARTGSEVVTAQEV</sequence>
<dbReference type="GeneID" id="20191557"/>
<reference evidence="2" key="1">
    <citation type="submission" date="2011-12" db="EMBL/GenBank/DDBJ databases">
        <authorList>
            <consortium name="The Broad Institute Genome Sequencing Platform"/>
            <person name="Russ C."/>
            <person name="Tyler B."/>
            <person name="Panabieres F."/>
            <person name="Shan W."/>
            <person name="Tripathy S."/>
            <person name="Grunwald N."/>
            <person name="Machado M."/>
            <person name="Young S.K."/>
            <person name="Zeng Q."/>
            <person name="Gargeya S."/>
            <person name="Fitzgerald M."/>
            <person name="Haas B."/>
            <person name="Abouelleil A."/>
            <person name="Alvarado L."/>
            <person name="Arachchi H.M."/>
            <person name="Berlin A."/>
            <person name="Chapman S.B."/>
            <person name="Gearin G."/>
            <person name="Goldberg J."/>
            <person name="Griggs A."/>
            <person name="Gujja S."/>
            <person name="Hansen M."/>
            <person name="Heiman D."/>
            <person name="Howarth C."/>
            <person name="Larimer J."/>
            <person name="Lui A."/>
            <person name="MacDonald P.J.P."/>
            <person name="McCowen C."/>
            <person name="Montmayeur A."/>
            <person name="Murphy C."/>
            <person name="Neiman D."/>
            <person name="Pearson M."/>
            <person name="Priest M."/>
            <person name="Roberts A."/>
            <person name="Saif S."/>
            <person name="Shea T."/>
            <person name="Sisk P."/>
            <person name="Stolte C."/>
            <person name="Sykes S."/>
            <person name="Wortman J."/>
            <person name="Nusbaum C."/>
            <person name="Birren B."/>
        </authorList>
    </citation>
    <scope>NUCLEOTIDE SEQUENCE [LARGE SCALE GENOMIC DNA]</scope>
    <source>
        <strain evidence="2">INRA-310</strain>
    </source>
</reference>
<gene>
    <name evidence="1" type="ORF">PPTG_22958</name>
</gene>
<evidence type="ECO:0000313" key="1">
    <source>
        <dbReference type="EMBL" id="ETN08727.1"/>
    </source>
</evidence>
<proteinExistence type="predicted"/>
<dbReference type="Proteomes" id="UP000018817">
    <property type="component" value="Unassembled WGS sequence"/>
</dbReference>